<gene>
    <name evidence="6" type="ORF">IC621_11755</name>
</gene>
<dbReference type="InterPro" id="IPR000847">
    <property type="entry name" value="LysR_HTH_N"/>
</dbReference>
<keyword evidence="3" id="KW-0238">DNA-binding</keyword>
<evidence type="ECO:0000313" key="7">
    <source>
        <dbReference type="Proteomes" id="UP000626844"/>
    </source>
</evidence>
<dbReference type="GO" id="GO:0010628">
    <property type="term" value="P:positive regulation of gene expression"/>
    <property type="evidence" value="ECO:0007669"/>
    <property type="project" value="TreeGrafter"/>
</dbReference>
<sequence length="305" mass="34796">MVMNMNNLRIFIKVAEKLNITEASKELFISQPAVSKAVKNLEKSLTIKLFIRNKQNGVMLTEAGKEILVLARQMKGIENKIYQVAEQENKLLSGKIKVGSFPAVSTNILPKTIALFRSNYPLVNIELVEGTSNQIKEWVGDRTVDMGIVASPFEPFEFEIVNNDYMVAIIPENHRLTQEKKIDLEKYQNEIIFCKGGHEIAISKIFQQNKMEFKENLTVQNAETLINMVKNNLGIGIISNFSLSSVSHNLIIKDINPRINRDIGMITHSFDDVTPATKEFIYVMKKFCESEFFTPERFSDKNKIE</sequence>
<keyword evidence="7" id="KW-1185">Reference proteome</keyword>
<keyword evidence="4" id="KW-0804">Transcription</keyword>
<dbReference type="SUPFAM" id="SSF53850">
    <property type="entry name" value="Periplasmic binding protein-like II"/>
    <property type="match status" value="1"/>
</dbReference>
<dbReference type="InterPro" id="IPR036390">
    <property type="entry name" value="WH_DNA-bd_sf"/>
</dbReference>
<evidence type="ECO:0000256" key="1">
    <source>
        <dbReference type="ARBA" id="ARBA00009437"/>
    </source>
</evidence>
<dbReference type="FunFam" id="1.10.10.10:FF:000001">
    <property type="entry name" value="LysR family transcriptional regulator"/>
    <property type="match status" value="1"/>
</dbReference>
<organism evidence="6 7">
    <name type="scientific">Metabacillus arenae</name>
    <dbReference type="NCBI Taxonomy" id="2771434"/>
    <lineage>
        <taxon>Bacteria</taxon>
        <taxon>Bacillati</taxon>
        <taxon>Bacillota</taxon>
        <taxon>Bacilli</taxon>
        <taxon>Bacillales</taxon>
        <taxon>Bacillaceae</taxon>
        <taxon>Metabacillus</taxon>
    </lineage>
</organism>
<dbReference type="RefSeq" id="WP_191158506.1">
    <property type="nucleotide sequence ID" value="NZ_JACXAI010000014.1"/>
</dbReference>
<feature type="domain" description="HTH lysR-type" evidence="5">
    <location>
        <begin position="3"/>
        <end position="61"/>
    </location>
</feature>
<dbReference type="PANTHER" id="PTHR30427:SF1">
    <property type="entry name" value="TRANSCRIPTIONAL ACTIVATOR PROTEIN LYSR"/>
    <property type="match status" value="1"/>
</dbReference>
<dbReference type="EMBL" id="JACXAI010000014">
    <property type="protein sequence ID" value="MBD1380907.1"/>
    <property type="molecule type" value="Genomic_DNA"/>
</dbReference>
<reference evidence="6" key="1">
    <citation type="submission" date="2020-09" db="EMBL/GenBank/DDBJ databases">
        <title>A novel bacterium of genus Bacillus, isolated from South China Sea.</title>
        <authorList>
            <person name="Huang H."/>
            <person name="Mo K."/>
            <person name="Hu Y."/>
        </authorList>
    </citation>
    <scope>NUCLEOTIDE SEQUENCE</scope>
    <source>
        <strain evidence="6">IB182487</strain>
    </source>
</reference>
<name>A0A926NMV0_9BACI</name>
<dbReference type="PRINTS" id="PR00039">
    <property type="entry name" value="HTHLYSR"/>
</dbReference>
<dbReference type="PANTHER" id="PTHR30427">
    <property type="entry name" value="TRANSCRIPTIONAL ACTIVATOR PROTEIN LYSR"/>
    <property type="match status" value="1"/>
</dbReference>
<comment type="similarity">
    <text evidence="1">Belongs to the LysR transcriptional regulatory family.</text>
</comment>
<evidence type="ECO:0000256" key="2">
    <source>
        <dbReference type="ARBA" id="ARBA00023015"/>
    </source>
</evidence>
<proteinExistence type="inferred from homology"/>
<dbReference type="PROSITE" id="PS50931">
    <property type="entry name" value="HTH_LYSR"/>
    <property type="match status" value="1"/>
</dbReference>
<dbReference type="GO" id="GO:0043565">
    <property type="term" value="F:sequence-specific DNA binding"/>
    <property type="evidence" value="ECO:0007669"/>
    <property type="project" value="TreeGrafter"/>
</dbReference>
<evidence type="ECO:0000259" key="5">
    <source>
        <dbReference type="PROSITE" id="PS50931"/>
    </source>
</evidence>
<accession>A0A926NMV0</accession>
<dbReference type="Proteomes" id="UP000626844">
    <property type="component" value="Unassembled WGS sequence"/>
</dbReference>
<protein>
    <submittedName>
        <fullName evidence="6">LysR family transcriptional regulator</fullName>
    </submittedName>
</protein>
<dbReference type="SUPFAM" id="SSF46785">
    <property type="entry name" value="Winged helix' DNA-binding domain"/>
    <property type="match status" value="1"/>
</dbReference>
<keyword evidence="2" id="KW-0805">Transcription regulation</keyword>
<comment type="caution">
    <text evidence="6">The sequence shown here is derived from an EMBL/GenBank/DDBJ whole genome shotgun (WGS) entry which is preliminary data.</text>
</comment>
<evidence type="ECO:0000256" key="4">
    <source>
        <dbReference type="ARBA" id="ARBA00023163"/>
    </source>
</evidence>
<dbReference type="Pfam" id="PF03466">
    <property type="entry name" value="LysR_substrate"/>
    <property type="match status" value="1"/>
</dbReference>
<dbReference type="Gene3D" id="3.40.190.10">
    <property type="entry name" value="Periplasmic binding protein-like II"/>
    <property type="match status" value="2"/>
</dbReference>
<dbReference type="InterPro" id="IPR036388">
    <property type="entry name" value="WH-like_DNA-bd_sf"/>
</dbReference>
<dbReference type="CDD" id="cd05466">
    <property type="entry name" value="PBP2_LTTR_substrate"/>
    <property type="match status" value="1"/>
</dbReference>
<dbReference type="Gene3D" id="1.10.10.10">
    <property type="entry name" value="Winged helix-like DNA-binding domain superfamily/Winged helix DNA-binding domain"/>
    <property type="match status" value="1"/>
</dbReference>
<dbReference type="InterPro" id="IPR005119">
    <property type="entry name" value="LysR_subst-bd"/>
</dbReference>
<evidence type="ECO:0000256" key="3">
    <source>
        <dbReference type="ARBA" id="ARBA00023125"/>
    </source>
</evidence>
<dbReference type="Pfam" id="PF00126">
    <property type="entry name" value="HTH_1"/>
    <property type="match status" value="1"/>
</dbReference>
<evidence type="ECO:0000313" key="6">
    <source>
        <dbReference type="EMBL" id="MBD1380907.1"/>
    </source>
</evidence>
<dbReference type="AlphaFoldDB" id="A0A926NMV0"/>
<dbReference type="GO" id="GO:0003700">
    <property type="term" value="F:DNA-binding transcription factor activity"/>
    <property type="evidence" value="ECO:0007669"/>
    <property type="project" value="InterPro"/>
</dbReference>